<accession>A0A5C5BRI6</accession>
<dbReference type="InterPro" id="IPR001387">
    <property type="entry name" value="Cro/C1-type_HTH"/>
</dbReference>
<evidence type="ECO:0000313" key="1">
    <source>
        <dbReference type="EMBL" id="TNU89038.1"/>
    </source>
</evidence>
<reference evidence="1 2" key="1">
    <citation type="journal article" date="2005" name="Appl. Environ. Microbiol.">
        <title>Intestinal bacterial communities that produce active estrogen-like compounds enterodiol and enterolactone in humans.</title>
        <authorList>
            <person name="Clavel T."/>
            <person name="Henderson G."/>
            <person name="Alpert C.A."/>
            <person name="Philippe C."/>
            <person name="Rigottier-Gois L."/>
            <person name="Dore J."/>
            <person name="Blaut M."/>
        </authorList>
    </citation>
    <scope>NUCLEOTIDE SEQUENCE [LARGE SCALE GENOMIC DNA]</scope>
    <source>
        <strain evidence="1 2">SECO-MT75m2</strain>
    </source>
</reference>
<comment type="caution">
    <text evidence="1">The sequence shown here is derived from an EMBL/GenBank/DDBJ whole genome shotgun (WGS) entry which is preliminary data.</text>
</comment>
<evidence type="ECO:0000313" key="2">
    <source>
        <dbReference type="Proteomes" id="UP000312594"/>
    </source>
</evidence>
<proteinExistence type="predicted"/>
<dbReference type="EMBL" id="VEVP01000036">
    <property type="protein sequence ID" value="TNU89038.1"/>
    <property type="molecule type" value="Genomic_DNA"/>
</dbReference>
<dbReference type="Proteomes" id="UP000312594">
    <property type="component" value="Unassembled WGS sequence"/>
</dbReference>
<sequence>MTRIDESFEPTIDLSLYGALLKRARLNLGYRRAEDFVAAMKCVTGYDVSKDIVYRMENGKKEPTINFMIAMNLMLGLPATDFSMAEMCIPKEWNDLSESRTKHDFDTEKWNIGLEVIPF</sequence>
<protein>
    <submittedName>
        <fullName evidence="1">Helix-turn-helix transcriptional regulator</fullName>
    </submittedName>
</protein>
<dbReference type="RefSeq" id="WP_139912979.1">
    <property type="nucleotide sequence ID" value="NZ_VEVP01000036.1"/>
</dbReference>
<dbReference type="AlphaFoldDB" id="A0A5C5BRI6"/>
<dbReference type="GO" id="GO:0003677">
    <property type="term" value="F:DNA binding"/>
    <property type="evidence" value="ECO:0007669"/>
    <property type="project" value="InterPro"/>
</dbReference>
<dbReference type="SUPFAM" id="SSF47413">
    <property type="entry name" value="lambda repressor-like DNA-binding domains"/>
    <property type="match status" value="1"/>
</dbReference>
<name>A0A5C5BRI6_EGGLN</name>
<dbReference type="InterPro" id="IPR010982">
    <property type="entry name" value="Lambda_DNA-bd_dom_sf"/>
</dbReference>
<organism evidence="1 2">
    <name type="scientific">Eggerthella lenta</name>
    <name type="common">Eubacterium lentum</name>
    <dbReference type="NCBI Taxonomy" id="84112"/>
    <lineage>
        <taxon>Bacteria</taxon>
        <taxon>Bacillati</taxon>
        <taxon>Actinomycetota</taxon>
        <taxon>Coriobacteriia</taxon>
        <taxon>Eggerthellales</taxon>
        <taxon>Eggerthellaceae</taxon>
        <taxon>Eggerthella</taxon>
    </lineage>
</organism>
<dbReference type="CDD" id="cd00093">
    <property type="entry name" value="HTH_XRE"/>
    <property type="match status" value="1"/>
</dbReference>
<gene>
    <name evidence="1" type="ORF">FIC87_12625</name>
</gene>